<accession>A0A1F8FWM1</accession>
<dbReference type="SUPFAM" id="SSF51182">
    <property type="entry name" value="RmlC-like cupins"/>
    <property type="match status" value="1"/>
</dbReference>
<dbReference type="STRING" id="1802685.A3C88_01275"/>
<dbReference type="EMBL" id="MGJZ01000024">
    <property type="protein sequence ID" value="OGN16816.1"/>
    <property type="molecule type" value="Genomic_DNA"/>
</dbReference>
<dbReference type="InterPro" id="IPR014710">
    <property type="entry name" value="RmlC-like_jellyroll"/>
</dbReference>
<dbReference type="Gene3D" id="2.60.120.10">
    <property type="entry name" value="Jelly Rolls"/>
    <property type="match status" value="1"/>
</dbReference>
<sequence>MEKEKIIEKLKGEGYDEVYEWEDKPDAHYSAHKHNFDTKLVILEGELSIEIQMVYGKKILRPGEEMVIPKETFHAAWAGPTGCKYIVGEKHK</sequence>
<comment type="caution">
    <text evidence="1">The sequence shown here is derived from an EMBL/GenBank/DDBJ whole genome shotgun (WGS) entry which is preliminary data.</text>
</comment>
<gene>
    <name evidence="1" type="ORF">A3C88_01275</name>
</gene>
<organism evidence="1 2">
    <name type="scientific">Candidatus Yanofskybacteria bacterium RIFCSPHIGHO2_02_FULL_50_12</name>
    <dbReference type="NCBI Taxonomy" id="1802685"/>
    <lineage>
        <taxon>Bacteria</taxon>
        <taxon>Candidatus Yanofskyibacteriota</taxon>
    </lineage>
</organism>
<dbReference type="AlphaFoldDB" id="A0A1F8FWM1"/>
<evidence type="ECO:0000313" key="2">
    <source>
        <dbReference type="Proteomes" id="UP000178117"/>
    </source>
</evidence>
<name>A0A1F8FWM1_9BACT</name>
<dbReference type="InterPro" id="IPR011051">
    <property type="entry name" value="RmlC_Cupin_sf"/>
</dbReference>
<dbReference type="Proteomes" id="UP000178117">
    <property type="component" value="Unassembled WGS sequence"/>
</dbReference>
<evidence type="ECO:0000313" key="1">
    <source>
        <dbReference type="EMBL" id="OGN16816.1"/>
    </source>
</evidence>
<protein>
    <recommendedName>
        <fullName evidence="3">Cupin 2 conserved barrel domain-containing protein</fullName>
    </recommendedName>
</protein>
<evidence type="ECO:0008006" key="3">
    <source>
        <dbReference type="Google" id="ProtNLM"/>
    </source>
</evidence>
<reference evidence="1 2" key="1">
    <citation type="journal article" date="2016" name="Nat. Commun.">
        <title>Thousands of microbial genomes shed light on interconnected biogeochemical processes in an aquifer system.</title>
        <authorList>
            <person name="Anantharaman K."/>
            <person name="Brown C.T."/>
            <person name="Hug L.A."/>
            <person name="Sharon I."/>
            <person name="Castelle C.J."/>
            <person name="Probst A.J."/>
            <person name="Thomas B.C."/>
            <person name="Singh A."/>
            <person name="Wilkins M.J."/>
            <person name="Karaoz U."/>
            <person name="Brodie E.L."/>
            <person name="Williams K.H."/>
            <person name="Hubbard S.S."/>
            <person name="Banfield J.F."/>
        </authorList>
    </citation>
    <scope>NUCLEOTIDE SEQUENCE [LARGE SCALE GENOMIC DNA]</scope>
</reference>
<proteinExistence type="predicted"/>